<feature type="signal peptide" evidence="2">
    <location>
        <begin position="1"/>
        <end position="22"/>
    </location>
</feature>
<dbReference type="EMBL" id="LC341311">
    <property type="protein sequence ID" value="BBB87332.1"/>
    <property type="molecule type" value="Genomic_DNA"/>
</dbReference>
<name>A0A2Z5WBF9_9APIC</name>
<keyword evidence="1" id="KW-1133">Transmembrane helix</keyword>
<proteinExistence type="predicted"/>
<evidence type="ECO:0000256" key="1">
    <source>
        <dbReference type="SAM" id="Phobius"/>
    </source>
</evidence>
<reference evidence="3" key="1">
    <citation type="journal article" date="2018" name="Ticks Tick Borne Dis.">
        <title>Epidemiological survey of a cervine Theileria in wild deer, questing ticks, and cattle in Hokkaido, Japan.</title>
        <authorList>
            <person name="Shibata S."/>
            <person name="Sivakumar T."/>
            <person name="Igarashi I."/>
            <person name="Umemiya-Shirafuji R."/>
            <person name="Inokuma H."/>
            <person name="Fukumoto S."/>
            <person name="Yokoyama N."/>
        </authorList>
    </citation>
    <scope>NUCLEOTIDE SEQUENCE</scope>
    <source>
        <strain evidence="3">AK5</strain>
    </source>
</reference>
<accession>A0A2Z5WBF9</accession>
<feature type="transmembrane region" description="Helical" evidence="1">
    <location>
        <begin position="268"/>
        <end position="287"/>
    </location>
</feature>
<keyword evidence="1" id="KW-0472">Membrane</keyword>
<evidence type="ECO:0000256" key="2">
    <source>
        <dbReference type="SAM" id="SignalP"/>
    </source>
</evidence>
<keyword evidence="2" id="KW-0732">Signal</keyword>
<dbReference type="AlphaFoldDB" id="A0A2Z5WBF9"/>
<gene>
    <name evidence="3" type="primary">MPSP</name>
</gene>
<keyword evidence="1" id="KW-0812">Transmembrane</keyword>
<organism evidence="3">
    <name type="scientific">Theileria sp. NY-2017</name>
    <dbReference type="NCBI Taxonomy" id="2060016"/>
    <lineage>
        <taxon>Eukaryota</taxon>
        <taxon>Sar</taxon>
        <taxon>Alveolata</taxon>
        <taxon>Apicomplexa</taxon>
        <taxon>Aconoidasida</taxon>
        <taxon>Piroplasmida</taxon>
        <taxon>Theileriidae</taxon>
        <taxon>Theileria</taxon>
    </lineage>
</organism>
<feature type="chain" id="PRO_5016322749" evidence="2">
    <location>
        <begin position="23"/>
        <end position="288"/>
    </location>
</feature>
<sequence>MLSKQSLKLLYFGLLLISSANAAGSAEEEKKPEEKKEDKKDVTLDVTATSHDNVTFDSTNANDVVLTCKEGFRFKTLKVGDKTLYTVDTCKYTPTKAHQLKHADDHFFRLNLEAAKPLLFKKKSDKEWNEYKFDEYLDKVVWKEKKDAKEVDASKFSDTALFTSETFGSGKVHKFKGDHKVSKVMWDKKAVGDPSKAKYTDVVVYEGPDDKRLVRLDYFYVGDGRFKETYFKLVDDKWKKLEQSEANKDLHALNPEWSLDYKPVVDKFSPLAAITSVVIAAFAVLYYL</sequence>
<protein>
    <submittedName>
        <fullName evidence="3">Major piroplasm surface protein</fullName>
    </submittedName>
</protein>
<dbReference type="Pfam" id="PF02488">
    <property type="entry name" value="EMA"/>
    <property type="match status" value="1"/>
</dbReference>
<evidence type="ECO:0000313" key="3">
    <source>
        <dbReference type="EMBL" id="BBB87332.1"/>
    </source>
</evidence>
<dbReference type="InterPro" id="IPR003407">
    <property type="entry name" value="Merozoite_Agen"/>
</dbReference>